<evidence type="ECO:0000313" key="3">
    <source>
        <dbReference type="Proteomes" id="UP000663829"/>
    </source>
</evidence>
<protein>
    <submittedName>
        <fullName evidence="1">Uncharacterized protein</fullName>
    </submittedName>
</protein>
<gene>
    <name evidence="1" type="ORF">GPM918_LOCUS35149</name>
    <name evidence="2" type="ORF">SRO942_LOCUS35865</name>
</gene>
<accession>A0A815QFQ9</accession>
<dbReference type="EMBL" id="CAJNOQ010020093">
    <property type="protein sequence ID" value="CAF1462705.1"/>
    <property type="molecule type" value="Genomic_DNA"/>
</dbReference>
<dbReference type="Proteomes" id="UP000663829">
    <property type="component" value="Unassembled WGS sequence"/>
</dbReference>
<dbReference type="OrthoDB" id="10055882at2759"/>
<reference evidence="1" key="1">
    <citation type="submission" date="2021-02" db="EMBL/GenBank/DDBJ databases">
        <authorList>
            <person name="Nowell W R."/>
        </authorList>
    </citation>
    <scope>NUCLEOTIDE SEQUENCE</scope>
</reference>
<feature type="non-terminal residue" evidence="1">
    <location>
        <position position="1"/>
    </location>
</feature>
<organism evidence="1 3">
    <name type="scientific">Didymodactylos carnosus</name>
    <dbReference type="NCBI Taxonomy" id="1234261"/>
    <lineage>
        <taxon>Eukaryota</taxon>
        <taxon>Metazoa</taxon>
        <taxon>Spiralia</taxon>
        <taxon>Gnathifera</taxon>
        <taxon>Rotifera</taxon>
        <taxon>Eurotatoria</taxon>
        <taxon>Bdelloidea</taxon>
        <taxon>Philodinida</taxon>
        <taxon>Philodinidae</taxon>
        <taxon>Didymodactylos</taxon>
    </lineage>
</organism>
<name>A0A815QFQ9_9BILA</name>
<proteinExistence type="predicted"/>
<sequence length="177" mass="19813">IKTSAVVLERREKLFQVYNDNSISSIDSSPAIPINSSLPDSPLKSMNNLSTNDCMIDQMLGKATITQETNLIFPDEYKIPVLPKSFSPRYRNISIGTAIVRKLQFPLTKDNIASSALYPTMVVSDDVIYIYVDYLPIVSTTSLDDVLALLLGMYAELNFSKSSRVIRLLYTVVFCDK</sequence>
<comment type="caution">
    <text evidence="1">The sequence shown here is derived from an EMBL/GenBank/DDBJ whole genome shotgun (WGS) entry which is preliminary data.</text>
</comment>
<evidence type="ECO:0000313" key="1">
    <source>
        <dbReference type="EMBL" id="CAF1462705.1"/>
    </source>
</evidence>
<keyword evidence="3" id="KW-1185">Reference proteome</keyword>
<evidence type="ECO:0000313" key="2">
    <source>
        <dbReference type="EMBL" id="CAF4332627.1"/>
    </source>
</evidence>
<dbReference type="Proteomes" id="UP000681722">
    <property type="component" value="Unassembled WGS sequence"/>
</dbReference>
<dbReference type="AlphaFoldDB" id="A0A815QFQ9"/>
<dbReference type="EMBL" id="CAJOBC010085552">
    <property type="protein sequence ID" value="CAF4332627.1"/>
    <property type="molecule type" value="Genomic_DNA"/>
</dbReference>